<accession>A0A7X1VPW5</accession>
<dbReference type="Pfam" id="PF07015">
    <property type="entry name" value="VirC1"/>
    <property type="match status" value="1"/>
</dbReference>
<proteinExistence type="predicted"/>
<dbReference type="AlphaFoldDB" id="A0A7X1VPW5"/>
<organism evidence="1 2">
    <name type="scientific">Gluconobacter aidae</name>
    <dbReference type="NCBI Taxonomy" id="2662454"/>
    <lineage>
        <taxon>Bacteria</taxon>
        <taxon>Pseudomonadati</taxon>
        <taxon>Pseudomonadota</taxon>
        <taxon>Alphaproteobacteria</taxon>
        <taxon>Acetobacterales</taxon>
        <taxon>Acetobacteraceae</taxon>
        <taxon>Gluconobacter</taxon>
    </lineage>
</organism>
<dbReference type="PANTHER" id="PTHR13696">
    <property type="entry name" value="P-LOOP CONTAINING NUCLEOSIDE TRIPHOSPHATE HYDROLASE"/>
    <property type="match status" value="1"/>
</dbReference>
<gene>
    <name evidence="1" type="ORF">GFJ39_06115</name>
</gene>
<dbReference type="PANTHER" id="PTHR13696:SF99">
    <property type="entry name" value="COBYRINIC ACID AC-DIAMIDE SYNTHASE"/>
    <property type="match status" value="1"/>
</dbReference>
<reference evidence="1 2" key="1">
    <citation type="submission" date="2019-10" db="EMBL/GenBank/DDBJ databases">
        <title>Gluconobacter aidae sp. nov., a novel species of acetic acid bacteria isolated in Thailand.</title>
        <authorList>
            <person name="Yukphan P."/>
            <person name="Charoenyingcharoen P."/>
            <person name="Malimas S."/>
            <person name="Muramatsu Y."/>
            <person name="Nakagawa Y."/>
            <person name="Tanasupawat S."/>
            <person name="Yamada Y."/>
        </authorList>
    </citation>
    <scope>NUCLEOTIDE SEQUENCE [LARGE SCALE GENOMIC DNA]</scope>
    <source>
        <strain evidence="1 2">AC10</strain>
    </source>
</reference>
<dbReference type="EMBL" id="WIPH01000009">
    <property type="protein sequence ID" value="MQR98785.1"/>
    <property type="molecule type" value="Genomic_DNA"/>
</dbReference>
<evidence type="ECO:0000313" key="2">
    <source>
        <dbReference type="Proteomes" id="UP000432209"/>
    </source>
</evidence>
<dbReference type="Proteomes" id="UP000432209">
    <property type="component" value="Unassembled WGS sequence"/>
</dbReference>
<dbReference type="SUPFAM" id="SSF52540">
    <property type="entry name" value="P-loop containing nucleoside triphosphate hydrolases"/>
    <property type="match status" value="1"/>
</dbReference>
<dbReference type="Gene3D" id="3.40.50.300">
    <property type="entry name" value="P-loop containing nucleotide triphosphate hydrolases"/>
    <property type="match status" value="1"/>
</dbReference>
<name>A0A7X1VPW5_9PROT</name>
<dbReference type="CDD" id="cd02042">
    <property type="entry name" value="ParAB_family"/>
    <property type="match status" value="1"/>
</dbReference>
<dbReference type="InterPro" id="IPR009744">
    <property type="entry name" value="VirC1"/>
</dbReference>
<sequence>MCKCRFCCEVFSVAVLSIASAKGGCGKTTLSIILSTALAQKGYKVRLLDCDLNQHASEFGAKSEMQDLTVRPSIDEHNILAEVRSAESESDLTIIDLPGGSSTLALKALQRSNFVLVPCQASLPDVRDAFKTIAQIDDAEDLARSSIPRALIWSRVLPGFESRAAKHVRESVEQQNVPVFRAAMLERAAFREMHITGTSPVESASASPAAQNVEAIAEELLEKLSALAENAR</sequence>
<dbReference type="PIRSF" id="PIRSF009320">
    <property type="entry name" value="Nuc_binding_HP_1000"/>
    <property type="match status" value="1"/>
</dbReference>
<protein>
    <submittedName>
        <fullName evidence="1">AAA family ATPase</fullName>
    </submittedName>
</protein>
<evidence type="ECO:0000313" key="1">
    <source>
        <dbReference type="EMBL" id="MQR98785.1"/>
    </source>
</evidence>
<dbReference type="InterPro" id="IPR027417">
    <property type="entry name" value="P-loop_NTPase"/>
</dbReference>
<keyword evidence="2" id="KW-1185">Reference proteome</keyword>
<comment type="caution">
    <text evidence="1">The sequence shown here is derived from an EMBL/GenBank/DDBJ whole genome shotgun (WGS) entry which is preliminary data.</text>
</comment>
<dbReference type="InterPro" id="IPR050678">
    <property type="entry name" value="DNA_Partitioning_ATPase"/>
</dbReference>